<dbReference type="GO" id="GO:0003700">
    <property type="term" value="F:DNA-binding transcription factor activity"/>
    <property type="evidence" value="ECO:0007669"/>
    <property type="project" value="UniProtKB-UniRule"/>
</dbReference>
<keyword evidence="2" id="KW-0238">DNA-binding</keyword>
<dbReference type="AlphaFoldDB" id="A0A5E4RSF1"/>
<dbReference type="GO" id="GO:0003677">
    <property type="term" value="F:DNA binding"/>
    <property type="evidence" value="ECO:0007669"/>
    <property type="project" value="UniProtKB-UniRule"/>
</dbReference>
<dbReference type="OrthoDB" id="9808698at2"/>
<dbReference type="CDD" id="cd07377">
    <property type="entry name" value="WHTH_GntR"/>
    <property type="match status" value="1"/>
</dbReference>
<accession>A0A5E4RSF1</accession>
<dbReference type="InterPro" id="IPR011663">
    <property type="entry name" value="UTRA"/>
</dbReference>
<dbReference type="PANTHER" id="PTHR44846">
    <property type="entry name" value="MANNOSYL-D-GLYCERATE TRANSPORT/METABOLISM SYSTEM REPRESSOR MNGR-RELATED"/>
    <property type="match status" value="1"/>
</dbReference>
<proteinExistence type="predicted"/>
<dbReference type="InterPro" id="IPR028978">
    <property type="entry name" value="Chorismate_lyase_/UTRA_dom_sf"/>
</dbReference>
<dbReference type="NCBIfam" id="TIGR02018">
    <property type="entry name" value="his_ut_repres"/>
    <property type="match status" value="1"/>
</dbReference>
<dbReference type="GO" id="GO:0006547">
    <property type="term" value="P:L-histidine metabolic process"/>
    <property type="evidence" value="ECO:0007669"/>
    <property type="project" value="UniProtKB-UniRule"/>
</dbReference>
<dbReference type="PANTHER" id="PTHR44846:SF16">
    <property type="entry name" value="TRANSCRIPTIONAL REGULATOR PHNF-RELATED"/>
    <property type="match status" value="1"/>
</dbReference>
<protein>
    <recommendedName>
        <fullName evidence="4">Histidine utilization repressor</fullName>
    </recommendedName>
</protein>
<dbReference type="PROSITE" id="PS50949">
    <property type="entry name" value="HTH_GNTR"/>
    <property type="match status" value="1"/>
</dbReference>
<dbReference type="PRINTS" id="PR00035">
    <property type="entry name" value="HTHGNTR"/>
</dbReference>
<dbReference type="Gene3D" id="1.10.10.10">
    <property type="entry name" value="Winged helix-like DNA-binding domain superfamily/Winged helix DNA-binding domain"/>
    <property type="match status" value="1"/>
</dbReference>
<reference evidence="6 7" key="1">
    <citation type="submission" date="2019-08" db="EMBL/GenBank/DDBJ databases">
        <authorList>
            <person name="Peeters C."/>
        </authorList>
    </citation>
    <scope>NUCLEOTIDE SEQUENCE [LARGE SCALE GENOMIC DNA]</scope>
    <source>
        <strain evidence="6 7">LMG 30175</strain>
    </source>
</reference>
<feature type="domain" description="HTH gntR-type" evidence="5">
    <location>
        <begin position="16"/>
        <end position="84"/>
    </location>
</feature>
<evidence type="ECO:0000256" key="1">
    <source>
        <dbReference type="ARBA" id="ARBA00023015"/>
    </source>
</evidence>
<evidence type="ECO:0000256" key="4">
    <source>
        <dbReference type="NCBIfam" id="TIGR02018"/>
    </source>
</evidence>
<dbReference type="GO" id="GO:0045892">
    <property type="term" value="P:negative regulation of DNA-templated transcription"/>
    <property type="evidence" value="ECO:0007669"/>
    <property type="project" value="UniProtKB-UniRule"/>
</dbReference>
<dbReference type="Gene3D" id="3.40.1410.10">
    <property type="entry name" value="Chorismate lyase-like"/>
    <property type="match status" value="1"/>
</dbReference>
<dbReference type="EMBL" id="CABPRZ010000001">
    <property type="protein sequence ID" value="VVD65691.1"/>
    <property type="molecule type" value="Genomic_DNA"/>
</dbReference>
<gene>
    <name evidence="6" type="ORF">PTE30175_00331</name>
</gene>
<dbReference type="Pfam" id="PF00392">
    <property type="entry name" value="GntR"/>
    <property type="match status" value="1"/>
</dbReference>
<evidence type="ECO:0000313" key="7">
    <source>
        <dbReference type="Proteomes" id="UP000414233"/>
    </source>
</evidence>
<keyword evidence="3" id="KW-0804">Transcription</keyword>
<evidence type="ECO:0000256" key="2">
    <source>
        <dbReference type="ARBA" id="ARBA00023125"/>
    </source>
</evidence>
<dbReference type="SUPFAM" id="SSF64288">
    <property type="entry name" value="Chorismate lyase-like"/>
    <property type="match status" value="1"/>
</dbReference>
<evidence type="ECO:0000256" key="3">
    <source>
        <dbReference type="ARBA" id="ARBA00023163"/>
    </source>
</evidence>
<dbReference type="SMART" id="SM00345">
    <property type="entry name" value="HTH_GNTR"/>
    <property type="match status" value="1"/>
</dbReference>
<evidence type="ECO:0000313" key="6">
    <source>
        <dbReference type="EMBL" id="VVD65691.1"/>
    </source>
</evidence>
<dbReference type="SMART" id="SM00866">
    <property type="entry name" value="UTRA"/>
    <property type="match status" value="1"/>
</dbReference>
<dbReference type="InterPro" id="IPR000524">
    <property type="entry name" value="Tscrpt_reg_HTH_GntR"/>
</dbReference>
<dbReference type="FunFam" id="1.10.10.10:FF:000079">
    <property type="entry name" value="GntR family transcriptional regulator"/>
    <property type="match status" value="1"/>
</dbReference>
<organism evidence="6 7">
    <name type="scientific">Pandoraea terrae</name>
    <dbReference type="NCBI Taxonomy" id="1537710"/>
    <lineage>
        <taxon>Bacteria</taxon>
        <taxon>Pseudomonadati</taxon>
        <taxon>Pseudomonadota</taxon>
        <taxon>Betaproteobacteria</taxon>
        <taxon>Burkholderiales</taxon>
        <taxon>Burkholderiaceae</taxon>
        <taxon>Pandoraea</taxon>
    </lineage>
</organism>
<evidence type="ECO:0000259" key="5">
    <source>
        <dbReference type="PROSITE" id="PS50949"/>
    </source>
</evidence>
<keyword evidence="1" id="KW-0805">Transcription regulation</keyword>
<sequence>MRNLSQSANSEANAPAALYKQIKQLIQDRVRRGEWKPGDRIPSENNLVDTLGVSRMTVNRALRELTEQGTLVRLSGVGTFVAESKPQSTLLMIAQINDEVRARGHEYSHEILLQRREPAPGEVAAALGLTALASVFHVVVLHRENGLPVQLEDRFVNPKAAPAFIDQDFAQNLPSKYLLATVPAHEIEHVVDAVLPTPEQAKTLEIGAEACLSLTRRTWSSGVPVTFARFIHPGSRYRLGCRFQPADAQQHS</sequence>
<dbReference type="Proteomes" id="UP000414233">
    <property type="component" value="Unassembled WGS sequence"/>
</dbReference>
<dbReference type="InterPro" id="IPR010248">
    <property type="entry name" value="His_ut_repres"/>
</dbReference>
<dbReference type="InterPro" id="IPR050679">
    <property type="entry name" value="Bact_HTH_transcr_reg"/>
</dbReference>
<dbReference type="Pfam" id="PF07702">
    <property type="entry name" value="UTRA"/>
    <property type="match status" value="1"/>
</dbReference>
<dbReference type="InterPro" id="IPR036388">
    <property type="entry name" value="WH-like_DNA-bd_sf"/>
</dbReference>
<name>A0A5E4RSF1_9BURK</name>
<keyword evidence="7" id="KW-1185">Reference proteome</keyword>
<dbReference type="RefSeq" id="WP_150695296.1">
    <property type="nucleotide sequence ID" value="NZ_CABPRZ010000001.1"/>
</dbReference>
<dbReference type="SUPFAM" id="SSF46785">
    <property type="entry name" value="Winged helix' DNA-binding domain"/>
    <property type="match status" value="1"/>
</dbReference>
<dbReference type="InterPro" id="IPR036390">
    <property type="entry name" value="WH_DNA-bd_sf"/>
</dbReference>